<dbReference type="InterPro" id="IPR001020">
    <property type="entry name" value="PTS_HPr_His_P_site"/>
</dbReference>
<dbReference type="Pfam" id="PF05524">
    <property type="entry name" value="PEP-utilisers_N"/>
    <property type="match status" value="1"/>
</dbReference>
<dbReference type="Gene3D" id="3.50.30.10">
    <property type="entry name" value="Phosphohistidine domain"/>
    <property type="match status" value="1"/>
</dbReference>
<keyword evidence="10" id="KW-0598">Phosphotransferase system</keyword>
<dbReference type="GO" id="GO:0009401">
    <property type="term" value="P:phosphoenolpyruvate-dependent sugar phosphotransferase system"/>
    <property type="evidence" value="ECO:0007669"/>
    <property type="project" value="UniProtKB-KW"/>
</dbReference>
<evidence type="ECO:0000256" key="5">
    <source>
        <dbReference type="ARBA" id="ARBA00012232"/>
    </source>
</evidence>
<dbReference type="NCBIfam" id="TIGR01003">
    <property type="entry name" value="PTS_HPr_family"/>
    <property type="match status" value="1"/>
</dbReference>
<dbReference type="SUPFAM" id="SSF52009">
    <property type="entry name" value="Phosphohistidine domain"/>
    <property type="match status" value="1"/>
</dbReference>
<evidence type="ECO:0000256" key="9">
    <source>
        <dbReference type="ARBA" id="ARBA00022679"/>
    </source>
</evidence>
<dbReference type="GO" id="GO:0046872">
    <property type="term" value="F:metal ion binding"/>
    <property type="evidence" value="ECO:0007669"/>
    <property type="project" value="UniProtKB-KW"/>
</dbReference>
<dbReference type="RefSeq" id="WP_147714620.1">
    <property type="nucleotide sequence ID" value="NZ_VKAD01000002.1"/>
</dbReference>
<dbReference type="PRINTS" id="PR00107">
    <property type="entry name" value="PHOSPHOCPHPR"/>
</dbReference>
<dbReference type="InterPro" id="IPR023151">
    <property type="entry name" value="PEP_util_CS"/>
</dbReference>
<comment type="caution">
    <text evidence="16">The sequence shown here is derived from an EMBL/GenBank/DDBJ whole genome shotgun (WGS) entry which is preliminary data.</text>
</comment>
<proteinExistence type="inferred from homology"/>
<dbReference type="OrthoDB" id="9765468at2"/>
<dbReference type="GO" id="GO:0016301">
    <property type="term" value="F:kinase activity"/>
    <property type="evidence" value="ECO:0007669"/>
    <property type="project" value="UniProtKB-KW"/>
</dbReference>
<dbReference type="NCBIfam" id="TIGR01417">
    <property type="entry name" value="PTS_I_fam"/>
    <property type="match status" value="1"/>
</dbReference>
<dbReference type="Gene3D" id="3.20.20.60">
    <property type="entry name" value="Phosphoenolpyruvate-binding domains"/>
    <property type="match status" value="1"/>
</dbReference>
<keyword evidence="8" id="KW-0762">Sugar transport</keyword>
<dbReference type="InterPro" id="IPR008731">
    <property type="entry name" value="PTS_EIN"/>
</dbReference>
<dbReference type="Gene3D" id="2.70.70.10">
    <property type="entry name" value="Glucose Permease (Domain IIA)"/>
    <property type="match status" value="1"/>
</dbReference>
<dbReference type="PANTHER" id="PTHR46244">
    <property type="entry name" value="PHOSPHOENOLPYRUVATE-PROTEIN PHOSPHOTRANSFERASE"/>
    <property type="match status" value="1"/>
</dbReference>
<accession>A0A5C8Z3Y7</accession>
<dbReference type="EC" id="2.7.3.9" evidence="5"/>
<dbReference type="FunFam" id="2.70.70.10:FF:000001">
    <property type="entry name" value="PTS system glucose-specific IIA component"/>
    <property type="match status" value="1"/>
</dbReference>
<dbReference type="InterPro" id="IPR050499">
    <property type="entry name" value="PEP-utilizing_PTS_enzyme"/>
</dbReference>
<reference evidence="16 17" key="1">
    <citation type="submission" date="2019-07" db="EMBL/GenBank/DDBJ databases">
        <title>Reinekea sp. strain SSH23 genome sequencing and assembly.</title>
        <authorList>
            <person name="Kim I."/>
        </authorList>
    </citation>
    <scope>NUCLEOTIDE SEQUENCE [LARGE SCALE GENOMIC DNA]</scope>
    <source>
        <strain evidence="16 17">SSH23</strain>
    </source>
</reference>
<dbReference type="InterPro" id="IPR008279">
    <property type="entry name" value="PEP-util_enz_mobile_dom"/>
</dbReference>
<comment type="similarity">
    <text evidence="4">Belongs to the PEP-utilizing enzyme family.</text>
</comment>
<dbReference type="PROSITE" id="PS00370">
    <property type="entry name" value="PEP_ENZYMES_PHOS_SITE"/>
    <property type="match status" value="1"/>
</dbReference>
<evidence type="ECO:0000256" key="3">
    <source>
        <dbReference type="ARBA" id="ARBA00004496"/>
    </source>
</evidence>
<evidence type="ECO:0000256" key="11">
    <source>
        <dbReference type="ARBA" id="ARBA00022723"/>
    </source>
</evidence>
<dbReference type="Pfam" id="PF00391">
    <property type="entry name" value="PEP-utilizers"/>
    <property type="match status" value="1"/>
</dbReference>
<evidence type="ECO:0000256" key="8">
    <source>
        <dbReference type="ARBA" id="ARBA00022597"/>
    </source>
</evidence>
<dbReference type="InterPro" id="IPR011055">
    <property type="entry name" value="Dup_hybrid_motif"/>
</dbReference>
<dbReference type="Pfam" id="PF00381">
    <property type="entry name" value="PTS-HPr"/>
    <property type="match status" value="1"/>
</dbReference>
<gene>
    <name evidence="16" type="primary">ptsP</name>
    <name evidence="16" type="ORF">FME95_11445</name>
</gene>
<dbReference type="Gene3D" id="1.10.274.10">
    <property type="entry name" value="PtsI, HPr-binding domain"/>
    <property type="match status" value="1"/>
</dbReference>
<dbReference type="Gene3D" id="3.30.1340.10">
    <property type="entry name" value="HPr-like"/>
    <property type="match status" value="1"/>
</dbReference>
<dbReference type="PROSITE" id="PS00371">
    <property type="entry name" value="PTS_EIIA_TYPE_1_HIS"/>
    <property type="match status" value="1"/>
</dbReference>
<keyword evidence="9 16" id="KW-0808">Transferase</keyword>
<dbReference type="PANTHER" id="PTHR46244:SF6">
    <property type="entry name" value="PHOSPHOENOLPYRUVATE-PROTEIN PHOSPHOTRANSFERASE"/>
    <property type="match status" value="1"/>
</dbReference>
<evidence type="ECO:0000256" key="6">
    <source>
        <dbReference type="ARBA" id="ARBA00022448"/>
    </source>
</evidence>
<evidence type="ECO:0000256" key="4">
    <source>
        <dbReference type="ARBA" id="ARBA00007837"/>
    </source>
</evidence>
<dbReference type="Pfam" id="PF02896">
    <property type="entry name" value="PEP-utilizers_C"/>
    <property type="match status" value="1"/>
</dbReference>
<dbReference type="SUPFAM" id="SSF51621">
    <property type="entry name" value="Phosphoenolpyruvate/pyruvate domain"/>
    <property type="match status" value="1"/>
</dbReference>
<dbReference type="GO" id="GO:0008965">
    <property type="term" value="F:phosphoenolpyruvate-protein phosphotransferase activity"/>
    <property type="evidence" value="ECO:0007669"/>
    <property type="project" value="UniProtKB-EC"/>
</dbReference>
<dbReference type="InterPro" id="IPR036618">
    <property type="entry name" value="PtsI_HPr-bd_sf"/>
</dbReference>
<evidence type="ECO:0000256" key="13">
    <source>
        <dbReference type="ARBA" id="ARBA00022842"/>
    </source>
</evidence>
<evidence type="ECO:0000313" key="17">
    <source>
        <dbReference type="Proteomes" id="UP000321764"/>
    </source>
</evidence>
<dbReference type="InterPro" id="IPR018274">
    <property type="entry name" value="PEP_util_AS"/>
</dbReference>
<evidence type="ECO:0000256" key="7">
    <source>
        <dbReference type="ARBA" id="ARBA00022490"/>
    </source>
</evidence>
<dbReference type="PROSITE" id="PS51093">
    <property type="entry name" value="PTS_EIIA_TYPE_1"/>
    <property type="match status" value="1"/>
</dbReference>
<dbReference type="AlphaFoldDB" id="A0A5C8Z3Y7"/>
<dbReference type="GO" id="GO:0005737">
    <property type="term" value="C:cytoplasm"/>
    <property type="evidence" value="ECO:0007669"/>
    <property type="project" value="UniProtKB-SubCell"/>
</dbReference>
<name>A0A5C8Z3Y7_9GAMM</name>
<dbReference type="NCBIfam" id="TIGR00830">
    <property type="entry name" value="PTBA"/>
    <property type="match status" value="1"/>
</dbReference>
<dbReference type="InterPro" id="IPR000032">
    <property type="entry name" value="HPr-like"/>
</dbReference>
<evidence type="ECO:0000256" key="1">
    <source>
        <dbReference type="ARBA" id="ARBA00000683"/>
    </source>
</evidence>
<evidence type="ECO:0000256" key="2">
    <source>
        <dbReference type="ARBA" id="ARBA00001946"/>
    </source>
</evidence>
<protein>
    <recommendedName>
        <fullName evidence="5">phosphoenolpyruvate--protein phosphotransferase</fullName>
        <ecNumber evidence="5">2.7.3.9</ecNumber>
    </recommendedName>
</protein>
<dbReference type="EMBL" id="VKAD01000002">
    <property type="protein sequence ID" value="TXR52024.1"/>
    <property type="molecule type" value="Genomic_DNA"/>
</dbReference>
<keyword evidence="16" id="KW-0670">Pyruvate</keyword>
<dbReference type="SUPFAM" id="SSF51261">
    <property type="entry name" value="Duplicated hybrid motif"/>
    <property type="match status" value="1"/>
</dbReference>
<dbReference type="InterPro" id="IPR036637">
    <property type="entry name" value="Phosphohistidine_dom_sf"/>
</dbReference>
<dbReference type="PROSITE" id="PS00369">
    <property type="entry name" value="PTS_HPR_HIS"/>
    <property type="match status" value="1"/>
</dbReference>
<evidence type="ECO:0000256" key="10">
    <source>
        <dbReference type="ARBA" id="ARBA00022683"/>
    </source>
</evidence>
<dbReference type="CDD" id="cd00367">
    <property type="entry name" value="PTS-HPr_like"/>
    <property type="match status" value="1"/>
</dbReference>
<evidence type="ECO:0000256" key="12">
    <source>
        <dbReference type="ARBA" id="ARBA00022777"/>
    </source>
</evidence>
<dbReference type="InterPro" id="IPR006318">
    <property type="entry name" value="PTS_EI-like"/>
</dbReference>
<keyword evidence="12" id="KW-0418">Kinase</keyword>
<keyword evidence="13" id="KW-0460">Magnesium</keyword>
<dbReference type="PRINTS" id="PR01736">
    <property type="entry name" value="PHPHTRNFRASE"/>
</dbReference>
<feature type="domain" description="PTS EIIA type-1" evidence="14">
    <location>
        <begin position="32"/>
        <end position="136"/>
    </location>
</feature>
<dbReference type="InterPro" id="IPR000121">
    <property type="entry name" value="PEP_util_C"/>
</dbReference>
<dbReference type="PROSITE" id="PS00742">
    <property type="entry name" value="PEP_ENZYMES_2"/>
    <property type="match status" value="1"/>
</dbReference>
<evidence type="ECO:0000313" key="16">
    <source>
        <dbReference type="EMBL" id="TXR52024.1"/>
    </source>
</evidence>
<dbReference type="InterPro" id="IPR035895">
    <property type="entry name" value="HPr-like_sf"/>
</dbReference>
<keyword evidence="6" id="KW-0813">Transport</keyword>
<dbReference type="InterPro" id="IPR015813">
    <property type="entry name" value="Pyrv/PenolPyrv_kinase-like_dom"/>
</dbReference>
<evidence type="ECO:0000259" key="15">
    <source>
        <dbReference type="PROSITE" id="PS51350"/>
    </source>
</evidence>
<dbReference type="InterPro" id="IPR001127">
    <property type="entry name" value="PTS_EIIA_1_perm"/>
</dbReference>
<keyword evidence="17" id="KW-1185">Reference proteome</keyword>
<dbReference type="Proteomes" id="UP000321764">
    <property type="component" value="Unassembled WGS sequence"/>
</dbReference>
<dbReference type="SUPFAM" id="SSF55594">
    <property type="entry name" value="HPr-like"/>
    <property type="match status" value="1"/>
</dbReference>
<keyword evidence="7" id="KW-0963">Cytoplasm</keyword>
<keyword evidence="11" id="KW-0479">Metal-binding</keyword>
<dbReference type="PROSITE" id="PS51350">
    <property type="entry name" value="PTS_HPR_DOM"/>
    <property type="match status" value="1"/>
</dbReference>
<comment type="cofactor">
    <cofactor evidence="2">
        <name>Mg(2+)</name>
        <dbReference type="ChEBI" id="CHEBI:18420"/>
    </cofactor>
</comment>
<dbReference type="Pfam" id="PF00358">
    <property type="entry name" value="PTS_EIIA_1"/>
    <property type="match status" value="1"/>
</dbReference>
<evidence type="ECO:0000259" key="14">
    <source>
        <dbReference type="PROSITE" id="PS51093"/>
    </source>
</evidence>
<dbReference type="InterPro" id="IPR040442">
    <property type="entry name" value="Pyrv_kinase-like_dom_sf"/>
</dbReference>
<feature type="domain" description="HPr" evidence="15">
    <location>
        <begin position="198"/>
        <end position="285"/>
    </location>
</feature>
<comment type="subcellular location">
    <subcellularLocation>
        <location evidence="3">Cytoplasm</location>
    </subcellularLocation>
</comment>
<dbReference type="SUPFAM" id="SSF47831">
    <property type="entry name" value="Enzyme I of the PEP:sugar phosphotransferase system HPr-binding (sub)domain"/>
    <property type="match status" value="1"/>
</dbReference>
<organism evidence="16 17">
    <name type="scientific">Reinekea thalattae</name>
    <dbReference type="NCBI Taxonomy" id="2593301"/>
    <lineage>
        <taxon>Bacteria</taxon>
        <taxon>Pseudomonadati</taxon>
        <taxon>Pseudomonadota</taxon>
        <taxon>Gammaproteobacteria</taxon>
        <taxon>Oceanospirillales</taxon>
        <taxon>Saccharospirillaceae</taxon>
        <taxon>Reinekea</taxon>
    </lineage>
</organism>
<sequence length="880" mass="94646">MGIQEALKTAATELALITPINGIVVPLEQVPDPVFAKKMLGDGVAIEPVNNRLIAPFDATVSQIQSTGHAISLSHQSGLEVLIHIGIDTVLLNGKGFTARVKNGQQVKQGQTLIEIDFDQVSRTAKSLVTAVVVTNADALSCQLHKAEQQQFIESPQTLMSVSFNATARTVDSQSEKTADSQAETTVNLQPETTTDWQESEPLTLSLQSGLHARPAAALVNIAREFNAEIYLNCKGNEGNAKSVINVLQLDAQLNDQIKILARGEDAKNAIEQLSAAILNGLGDATVASFESNPEDDSQVEEKVTAEASLLFTEQTIENQFKGIEASAGIGFGVIHQLPTATLEVKQTASSLSEELLALDSAIIEARQEICQLKTALTQQGNSDKAAIFSAHLQILSDPEMYQQSVASIRANNSAAYAWQQSYSQQAEKIRALNNAMLQERASDIQDVGIRVLRHILGLGQPLEDIPEQAILIADDLSPSDTVNLEQKNIAAFCTVHGGTTSHSAILARSMSIPLLVGIDAAARDIKNGTAALVNSYQGTLYLSPSEEQLAEQQAQRQAQQLALAENKAHAAKPAITKDGTLIEVAANIGSVAEAKNAIQEQADGVGLLRSEFIFMDRKQAPSEEEQYQIYRAAVEQLKPEQALVVRTLDVGGDKPLAYINIDTEDNPFLGERGIRIGLDQPHLLRTQLRALLRAAQHGNIHIMFPMISDLNELILAKQLLEQERLKLAVKAVPVGMMIEVPSAAIMADIFAEEVDFFSIGTNDLTQYTLAIDRGHSKLGVFADALHPSVLRMIQLTCDAAAKQDKWVGVCGALASDAQAAPILIGLGVSELSVNIPAIAEVKAAVRSLDISSCKSLASRAICMRSAREVRALLQSSLNM</sequence>
<comment type="catalytic activity">
    <reaction evidence="1">
        <text>L-histidyl-[protein] + phosphoenolpyruvate = N(pros)-phospho-L-histidyl-[protein] + pyruvate</text>
        <dbReference type="Rhea" id="RHEA:23880"/>
        <dbReference type="Rhea" id="RHEA-COMP:9745"/>
        <dbReference type="Rhea" id="RHEA-COMP:9746"/>
        <dbReference type="ChEBI" id="CHEBI:15361"/>
        <dbReference type="ChEBI" id="CHEBI:29979"/>
        <dbReference type="ChEBI" id="CHEBI:58702"/>
        <dbReference type="ChEBI" id="CHEBI:64837"/>
        <dbReference type="EC" id="2.7.3.9"/>
    </reaction>
</comment>